<keyword evidence="3" id="KW-0808">Transferase</keyword>
<keyword evidence="7" id="KW-0067">ATP-binding</keyword>
<dbReference type="GO" id="GO:0005524">
    <property type="term" value="F:ATP binding"/>
    <property type="evidence" value="ECO:0007669"/>
    <property type="project" value="UniProtKB-KW"/>
</dbReference>
<dbReference type="SUPFAM" id="SSF55874">
    <property type="entry name" value="ATPase domain of HSP90 chaperone/DNA topoisomerase II/histidine kinase"/>
    <property type="match status" value="1"/>
</dbReference>
<dbReference type="PRINTS" id="PR00344">
    <property type="entry name" value="BCTRLSENSOR"/>
</dbReference>
<gene>
    <name evidence="7" type="ORF">B1B_04660</name>
</gene>
<dbReference type="EC" id="2.7.13.3" evidence="2"/>
<keyword evidence="4" id="KW-0418">Kinase</keyword>
<organism evidence="7">
    <name type="scientific">mine drainage metagenome</name>
    <dbReference type="NCBI Taxonomy" id="410659"/>
    <lineage>
        <taxon>unclassified sequences</taxon>
        <taxon>metagenomes</taxon>
        <taxon>ecological metagenomes</taxon>
    </lineage>
</organism>
<dbReference type="GO" id="GO:0004673">
    <property type="term" value="F:protein histidine kinase activity"/>
    <property type="evidence" value="ECO:0007669"/>
    <property type="project" value="UniProtKB-EC"/>
</dbReference>
<reference evidence="7" key="2">
    <citation type="journal article" date="2014" name="ISME J.">
        <title>Microbial stratification in low pH oxic and suboxic macroscopic growths along an acid mine drainage.</title>
        <authorList>
            <person name="Mendez-Garcia C."/>
            <person name="Mesa V."/>
            <person name="Sprenger R.R."/>
            <person name="Richter M."/>
            <person name="Diez M.S."/>
            <person name="Solano J."/>
            <person name="Bargiela R."/>
            <person name="Golyshina O.V."/>
            <person name="Manteca A."/>
            <person name="Ramos J.L."/>
            <person name="Gallego J.R."/>
            <person name="Llorente I."/>
            <person name="Martins Dos Santos V.A."/>
            <person name="Jensen O.N."/>
            <person name="Pelaez A.I."/>
            <person name="Sanchez J."/>
            <person name="Ferrer M."/>
        </authorList>
    </citation>
    <scope>NUCLEOTIDE SEQUENCE</scope>
</reference>
<sequence length="70" mass="7271">FTPGAGKVVVRVESDASGIRLAVKDTGPGIAEEEQERIFDAFVQGQLGRCPGGGHGSGLALTRRLVELHG</sequence>
<protein>
    <recommendedName>
        <fullName evidence="2">histidine kinase</fullName>
        <ecNumber evidence="2">2.7.13.3</ecNumber>
    </recommendedName>
</protein>
<feature type="non-terminal residue" evidence="7">
    <location>
        <position position="70"/>
    </location>
</feature>
<dbReference type="Pfam" id="PF02518">
    <property type="entry name" value="HATPase_c"/>
    <property type="match status" value="1"/>
</dbReference>
<dbReference type="Gene3D" id="3.30.565.10">
    <property type="entry name" value="Histidine kinase-like ATPase, C-terminal domain"/>
    <property type="match status" value="1"/>
</dbReference>
<feature type="non-terminal residue" evidence="7">
    <location>
        <position position="1"/>
    </location>
</feature>
<reference evidence="7" key="1">
    <citation type="submission" date="2013-08" db="EMBL/GenBank/DDBJ databases">
        <authorList>
            <person name="Mendez C."/>
            <person name="Richter M."/>
            <person name="Ferrer M."/>
            <person name="Sanchez J."/>
        </authorList>
    </citation>
    <scope>NUCLEOTIDE SEQUENCE</scope>
</reference>
<dbReference type="PROSITE" id="PS50109">
    <property type="entry name" value="HIS_KIN"/>
    <property type="match status" value="1"/>
</dbReference>
<keyword evidence="5" id="KW-0902">Two-component regulatory system</keyword>
<dbReference type="InterPro" id="IPR050736">
    <property type="entry name" value="Sensor_HK_Regulatory"/>
</dbReference>
<dbReference type="InterPro" id="IPR036890">
    <property type="entry name" value="HATPase_C_sf"/>
</dbReference>
<accession>T1BDU4</accession>
<evidence type="ECO:0000259" key="6">
    <source>
        <dbReference type="PROSITE" id="PS50109"/>
    </source>
</evidence>
<dbReference type="EMBL" id="AUZY01002917">
    <property type="protein sequence ID" value="EQD71066.1"/>
    <property type="molecule type" value="Genomic_DNA"/>
</dbReference>
<evidence type="ECO:0000313" key="7">
    <source>
        <dbReference type="EMBL" id="EQD71066.1"/>
    </source>
</evidence>
<dbReference type="InterPro" id="IPR004358">
    <property type="entry name" value="Sig_transdc_His_kin-like_C"/>
</dbReference>
<dbReference type="AlphaFoldDB" id="T1BDU4"/>
<keyword evidence="7" id="KW-0547">Nucleotide-binding</keyword>
<feature type="domain" description="Histidine kinase" evidence="6">
    <location>
        <begin position="1"/>
        <end position="70"/>
    </location>
</feature>
<dbReference type="InterPro" id="IPR003594">
    <property type="entry name" value="HATPase_dom"/>
</dbReference>
<dbReference type="PANTHER" id="PTHR43711">
    <property type="entry name" value="TWO-COMPONENT HISTIDINE KINASE"/>
    <property type="match status" value="1"/>
</dbReference>
<evidence type="ECO:0000256" key="5">
    <source>
        <dbReference type="ARBA" id="ARBA00023012"/>
    </source>
</evidence>
<dbReference type="PANTHER" id="PTHR43711:SF31">
    <property type="entry name" value="HISTIDINE KINASE"/>
    <property type="match status" value="1"/>
</dbReference>
<proteinExistence type="predicted"/>
<dbReference type="GO" id="GO:0000160">
    <property type="term" value="P:phosphorelay signal transduction system"/>
    <property type="evidence" value="ECO:0007669"/>
    <property type="project" value="UniProtKB-KW"/>
</dbReference>
<evidence type="ECO:0000256" key="1">
    <source>
        <dbReference type="ARBA" id="ARBA00000085"/>
    </source>
</evidence>
<name>T1BDU4_9ZZZZ</name>
<evidence type="ECO:0000256" key="2">
    <source>
        <dbReference type="ARBA" id="ARBA00012438"/>
    </source>
</evidence>
<comment type="catalytic activity">
    <reaction evidence="1">
        <text>ATP + protein L-histidine = ADP + protein N-phospho-L-histidine.</text>
        <dbReference type="EC" id="2.7.13.3"/>
    </reaction>
</comment>
<comment type="caution">
    <text evidence="7">The sequence shown here is derived from an EMBL/GenBank/DDBJ whole genome shotgun (WGS) entry which is preliminary data.</text>
</comment>
<evidence type="ECO:0000256" key="4">
    <source>
        <dbReference type="ARBA" id="ARBA00022777"/>
    </source>
</evidence>
<dbReference type="InterPro" id="IPR005467">
    <property type="entry name" value="His_kinase_dom"/>
</dbReference>
<evidence type="ECO:0000256" key="3">
    <source>
        <dbReference type="ARBA" id="ARBA00022679"/>
    </source>
</evidence>